<keyword evidence="3 4" id="KW-0862">Zinc</keyword>
<dbReference type="PROSITE" id="PS50103">
    <property type="entry name" value="ZF_C3H1"/>
    <property type="match status" value="1"/>
</dbReference>
<feature type="non-terminal residue" evidence="7">
    <location>
        <position position="1"/>
    </location>
</feature>
<evidence type="ECO:0000256" key="5">
    <source>
        <dbReference type="SAM" id="MobiDB-lite"/>
    </source>
</evidence>
<organism evidence="7 8">
    <name type="scientific">Trifolium medium</name>
    <dbReference type="NCBI Taxonomy" id="97028"/>
    <lineage>
        <taxon>Eukaryota</taxon>
        <taxon>Viridiplantae</taxon>
        <taxon>Streptophyta</taxon>
        <taxon>Embryophyta</taxon>
        <taxon>Tracheophyta</taxon>
        <taxon>Spermatophyta</taxon>
        <taxon>Magnoliopsida</taxon>
        <taxon>eudicotyledons</taxon>
        <taxon>Gunneridae</taxon>
        <taxon>Pentapetalae</taxon>
        <taxon>rosids</taxon>
        <taxon>fabids</taxon>
        <taxon>Fabales</taxon>
        <taxon>Fabaceae</taxon>
        <taxon>Papilionoideae</taxon>
        <taxon>50 kb inversion clade</taxon>
        <taxon>NPAAA clade</taxon>
        <taxon>Hologalegina</taxon>
        <taxon>IRL clade</taxon>
        <taxon>Trifolieae</taxon>
        <taxon>Trifolium</taxon>
    </lineage>
</organism>
<feature type="zinc finger region" description="C3H1-type" evidence="4">
    <location>
        <begin position="47"/>
        <end position="75"/>
    </location>
</feature>
<dbReference type="AlphaFoldDB" id="A0A392QP28"/>
<evidence type="ECO:0000256" key="3">
    <source>
        <dbReference type="ARBA" id="ARBA00022833"/>
    </source>
</evidence>
<dbReference type="Gene3D" id="4.10.1000.10">
    <property type="entry name" value="Zinc finger, CCCH-type"/>
    <property type="match status" value="1"/>
</dbReference>
<accession>A0A392QP28</accession>
<dbReference type="EMBL" id="LXQA010148977">
    <property type="protein sequence ID" value="MCI25727.1"/>
    <property type="molecule type" value="Genomic_DNA"/>
</dbReference>
<feature type="region of interest" description="Disordered" evidence="5">
    <location>
        <begin position="94"/>
        <end position="114"/>
    </location>
</feature>
<dbReference type="InterPro" id="IPR000571">
    <property type="entry name" value="Znf_CCCH"/>
</dbReference>
<reference evidence="7 8" key="1">
    <citation type="journal article" date="2018" name="Front. Plant Sci.">
        <title>Red Clover (Trifolium pratense) and Zigzag Clover (T. medium) - A Picture of Genomic Similarities and Differences.</title>
        <authorList>
            <person name="Dluhosova J."/>
            <person name="Istvanek J."/>
            <person name="Nedelnik J."/>
            <person name="Repkova J."/>
        </authorList>
    </citation>
    <scope>NUCLEOTIDE SEQUENCE [LARGE SCALE GENOMIC DNA]</scope>
    <source>
        <strain evidence="8">cv. 10/8</strain>
        <tissue evidence="7">Leaf</tissue>
    </source>
</reference>
<feature type="domain" description="C3H1-type" evidence="6">
    <location>
        <begin position="47"/>
        <end position="75"/>
    </location>
</feature>
<dbReference type="SUPFAM" id="SSF90229">
    <property type="entry name" value="CCCH zinc finger"/>
    <property type="match status" value="1"/>
</dbReference>
<evidence type="ECO:0000256" key="2">
    <source>
        <dbReference type="ARBA" id="ARBA00022771"/>
    </source>
</evidence>
<keyword evidence="1 4" id="KW-0479">Metal-binding</keyword>
<dbReference type="Pfam" id="PF18044">
    <property type="entry name" value="zf-CCCH_4"/>
    <property type="match status" value="1"/>
</dbReference>
<evidence type="ECO:0000313" key="7">
    <source>
        <dbReference type="EMBL" id="MCI25727.1"/>
    </source>
</evidence>
<name>A0A392QP28_9FABA</name>
<dbReference type="InterPro" id="IPR036855">
    <property type="entry name" value="Znf_CCCH_sf"/>
</dbReference>
<dbReference type="FunFam" id="4.10.1000.10:FF:000037">
    <property type="entry name" value="Zinc finger CCCH domain-containing protein 39"/>
    <property type="match status" value="1"/>
</dbReference>
<protein>
    <submittedName>
        <fullName evidence="7">Zinc finger CCCH domain-containing protein 39-like</fullName>
    </submittedName>
</protein>
<evidence type="ECO:0000256" key="1">
    <source>
        <dbReference type="ARBA" id="ARBA00022723"/>
    </source>
</evidence>
<dbReference type="Proteomes" id="UP000265520">
    <property type="component" value="Unassembled WGS sequence"/>
</dbReference>
<feature type="non-terminal residue" evidence="7">
    <location>
        <position position="114"/>
    </location>
</feature>
<dbReference type="InterPro" id="IPR041367">
    <property type="entry name" value="Znf-CCCH_4"/>
</dbReference>
<dbReference type="GO" id="GO:0008270">
    <property type="term" value="F:zinc ion binding"/>
    <property type="evidence" value="ECO:0007669"/>
    <property type="project" value="UniProtKB-KW"/>
</dbReference>
<dbReference type="SMART" id="SM00356">
    <property type="entry name" value="ZnF_C3H1"/>
    <property type="match status" value="1"/>
</dbReference>
<proteinExistence type="predicted"/>
<keyword evidence="2 4" id="KW-0863">Zinc-finger</keyword>
<keyword evidence="8" id="KW-1185">Reference proteome</keyword>
<comment type="caution">
    <text evidence="7">The sequence shown here is derived from an EMBL/GenBank/DDBJ whole genome shotgun (WGS) entry which is preliminary data.</text>
</comment>
<evidence type="ECO:0000259" key="6">
    <source>
        <dbReference type="PROSITE" id="PS50103"/>
    </source>
</evidence>
<evidence type="ECO:0000313" key="8">
    <source>
        <dbReference type="Proteomes" id="UP000265520"/>
    </source>
</evidence>
<evidence type="ECO:0000256" key="4">
    <source>
        <dbReference type="PROSITE-ProRule" id="PRU00723"/>
    </source>
</evidence>
<sequence length="114" mass="12820">INDRTEQHSGFEQHSFKRARMIGNNRSDVLPCPPPRVGNWDDDQKIIHKMKLCKKFYNGEQCPYGEKCSFLHEDPAKFRADSWKSRECSAISIGTVGSPKSFGDGSDNLEGNSG</sequence>